<reference evidence="2" key="2">
    <citation type="submission" date="2022-12" db="EMBL/GenBank/DDBJ databases">
        <title>Whole genome sequencing of Borrelia miyamotoi strains isolated at the Russian territory.</title>
        <authorList>
            <person name="Kuleshov K.V."/>
            <person name="Platonov A.E."/>
            <person name="Goptar I.A."/>
            <person name="Shipulin G.A."/>
            <person name="Markelov M.L."/>
            <person name="Koetsveld J."/>
            <person name="Kolyasnikova N.M."/>
            <person name="Sarksyan D.S."/>
            <person name="Toporkova M.G."/>
            <person name="Hovius J.W."/>
        </authorList>
    </citation>
    <scope>NUCLEOTIDE SEQUENCE</scope>
    <source>
        <strain evidence="1">Yekat-1</strain>
        <strain evidence="2">Yekat-76</strain>
    </source>
</reference>
<name>A0AAQ3HE86_9SPIR</name>
<dbReference type="InterPro" id="IPR027417">
    <property type="entry name" value="P-loop_NTPase"/>
</dbReference>
<proteinExistence type="predicted"/>
<keyword evidence="3" id="KW-1185">Reference proteome</keyword>
<accession>A0AAQ3HE86</accession>
<evidence type="ECO:0000313" key="1">
    <source>
        <dbReference type="EMBL" id="WDE71620.1"/>
    </source>
</evidence>
<organism evidence="2 4">
    <name type="scientific">Borrelia miyamotoi</name>
    <dbReference type="NCBI Taxonomy" id="47466"/>
    <lineage>
        <taxon>Bacteria</taxon>
        <taxon>Pseudomonadati</taxon>
        <taxon>Spirochaetota</taxon>
        <taxon>Spirochaetia</taxon>
        <taxon>Spirochaetales</taxon>
        <taxon>Borreliaceae</taxon>
        <taxon>Borrelia</taxon>
    </lineage>
</organism>
<dbReference type="RefSeq" id="WP_232515440.1">
    <property type="nucleotide sequence ID" value="NZ_AP024371.1"/>
</dbReference>
<dbReference type="EMBL" id="CP024333">
    <property type="protein sequence ID" value="WDE71620.1"/>
    <property type="molecule type" value="Genomic_DNA"/>
</dbReference>
<gene>
    <name evidence="1" type="ORF">CNO13_06445</name>
    <name evidence="2" type="ORF">EZU67_06945</name>
</gene>
<evidence type="ECO:0000313" key="4">
    <source>
        <dbReference type="Proteomes" id="UP000291995"/>
    </source>
</evidence>
<dbReference type="Proteomes" id="UP000230633">
    <property type="component" value="Chromosome"/>
</dbReference>
<dbReference type="GeneID" id="75118574"/>
<dbReference type="EMBL" id="CP036557">
    <property type="protein sequence ID" value="WEG86011.1"/>
    <property type="molecule type" value="Genomic_DNA"/>
</dbReference>
<evidence type="ECO:0000313" key="3">
    <source>
        <dbReference type="Proteomes" id="UP000230633"/>
    </source>
</evidence>
<dbReference type="Proteomes" id="UP000291995">
    <property type="component" value="Chromosome"/>
</dbReference>
<evidence type="ECO:0000313" key="2">
    <source>
        <dbReference type="EMBL" id="WEG86011.1"/>
    </source>
</evidence>
<reference evidence="4" key="1">
    <citation type="submission" date="2019-03" db="EMBL/GenBank/DDBJ databases">
        <title>Whole genome sequencing of Borrelia miyamotoi strains isolated at the Russian territory.</title>
        <authorList>
            <person name="Kuleshov K.V."/>
            <person name="Platonov A.E."/>
            <person name="Goptar I.A."/>
            <person name="Shipulin G.A."/>
            <person name="Markelov M.L."/>
            <person name="Koetsveld J."/>
            <person name="Kolyasnikova N.M."/>
            <person name="Sarksyan D.S."/>
            <person name="Toporkova M.G."/>
            <person name="Hovius J.W."/>
        </authorList>
    </citation>
    <scope>NUCLEOTIDE SEQUENCE [LARGE SCALE GENOMIC DNA]</scope>
    <source>
        <strain evidence="3">Yekat-1</strain>
        <strain evidence="4">Yekat-76</strain>
    </source>
</reference>
<dbReference type="SUPFAM" id="SSF52540">
    <property type="entry name" value="P-loop containing nucleoside triphosphate hydrolases"/>
    <property type="match status" value="1"/>
</dbReference>
<sequence>MSLCIDFVQVLEKKIYGIYLLKFEVDVNLKFMSFSYGQKEKSVITFSIATDVHILIFDELTNGCGIASRSVFRGHFK</sequence>
<dbReference type="AlphaFoldDB" id="A0AAQ3HE86"/>
<protein>
    <submittedName>
        <fullName evidence="2">Uncharacterized protein</fullName>
    </submittedName>
</protein>